<reference evidence="13" key="1">
    <citation type="submission" date="2016-10" db="EMBL/GenBank/DDBJ databases">
        <authorList>
            <person name="Varghese N."/>
            <person name="Submissions S."/>
        </authorList>
    </citation>
    <scope>NUCLEOTIDE SEQUENCE [LARGE SCALE GENOMIC DNA]</scope>
    <source>
        <strain evidence="13">DSM 3669</strain>
    </source>
</reference>
<dbReference type="InterPro" id="IPR058533">
    <property type="entry name" value="Cation_efflux_TM"/>
</dbReference>
<evidence type="ECO:0000256" key="7">
    <source>
        <dbReference type="ARBA" id="ARBA00023136"/>
    </source>
</evidence>
<dbReference type="EMBL" id="FOYM01000022">
    <property type="protein sequence ID" value="SFR11129.1"/>
    <property type="molecule type" value="Genomic_DNA"/>
</dbReference>
<evidence type="ECO:0000256" key="3">
    <source>
        <dbReference type="ARBA" id="ARBA00022448"/>
    </source>
</evidence>
<dbReference type="GO" id="GO:0005385">
    <property type="term" value="F:zinc ion transmembrane transporter activity"/>
    <property type="evidence" value="ECO:0007669"/>
    <property type="project" value="TreeGrafter"/>
</dbReference>
<dbReference type="PANTHER" id="PTHR11562:SF17">
    <property type="entry name" value="RE54080P-RELATED"/>
    <property type="match status" value="1"/>
</dbReference>
<keyword evidence="13" id="KW-1185">Reference proteome</keyword>
<keyword evidence="3" id="KW-0813">Transport</keyword>
<evidence type="ECO:0000256" key="9">
    <source>
        <dbReference type="SAM" id="Phobius"/>
    </source>
</evidence>
<evidence type="ECO:0000259" key="10">
    <source>
        <dbReference type="Pfam" id="PF01545"/>
    </source>
</evidence>
<dbReference type="SUPFAM" id="SSF160240">
    <property type="entry name" value="Cation efflux protein cytoplasmic domain-like"/>
    <property type="match status" value="1"/>
</dbReference>
<dbReference type="Pfam" id="PF01545">
    <property type="entry name" value="Cation_efflux"/>
    <property type="match status" value="1"/>
</dbReference>
<feature type="domain" description="Cation efflux protein cytoplasmic" evidence="11">
    <location>
        <begin position="223"/>
        <end position="297"/>
    </location>
</feature>
<dbReference type="InterPro" id="IPR027470">
    <property type="entry name" value="Cation_efflux_CTD"/>
</dbReference>
<evidence type="ECO:0000256" key="2">
    <source>
        <dbReference type="ARBA" id="ARBA00008873"/>
    </source>
</evidence>
<feature type="transmembrane region" description="Helical" evidence="9">
    <location>
        <begin position="132"/>
        <end position="150"/>
    </location>
</feature>
<evidence type="ECO:0000313" key="13">
    <source>
        <dbReference type="Proteomes" id="UP000199584"/>
    </source>
</evidence>
<evidence type="ECO:0000256" key="5">
    <source>
        <dbReference type="ARBA" id="ARBA00022989"/>
    </source>
</evidence>
<dbReference type="InterPro" id="IPR027469">
    <property type="entry name" value="Cation_efflux_TMD_sf"/>
</dbReference>
<evidence type="ECO:0000256" key="4">
    <source>
        <dbReference type="ARBA" id="ARBA00022692"/>
    </source>
</evidence>
<protein>
    <submittedName>
        <fullName evidence="12">Cobalt-zinc-cadmium efflux system protein</fullName>
    </submittedName>
</protein>
<name>A0A1I6E044_9FIRM</name>
<gene>
    <name evidence="12" type="ORF">SAMN05660706_12246</name>
</gene>
<organism evidence="12 13">
    <name type="scientific">Desulfoscipio geothermicus DSM 3669</name>
    <dbReference type="NCBI Taxonomy" id="1121426"/>
    <lineage>
        <taxon>Bacteria</taxon>
        <taxon>Bacillati</taxon>
        <taxon>Bacillota</taxon>
        <taxon>Clostridia</taxon>
        <taxon>Eubacteriales</taxon>
        <taxon>Desulfallaceae</taxon>
        <taxon>Desulfoscipio</taxon>
    </lineage>
</organism>
<keyword evidence="6" id="KW-0406">Ion transport</keyword>
<comment type="similarity">
    <text evidence="2">Belongs to the cation diffusion facilitator (CDF) transporter (TC 2.A.4) family. SLC30A subfamily.</text>
</comment>
<keyword evidence="5 9" id="KW-1133">Transmembrane helix</keyword>
<dbReference type="RefSeq" id="WP_092485072.1">
    <property type="nucleotide sequence ID" value="NZ_FOYM01000022.1"/>
</dbReference>
<dbReference type="GO" id="GO:0005886">
    <property type="term" value="C:plasma membrane"/>
    <property type="evidence" value="ECO:0007669"/>
    <property type="project" value="TreeGrafter"/>
</dbReference>
<dbReference type="AlphaFoldDB" id="A0A1I6E044"/>
<dbReference type="PANTHER" id="PTHR11562">
    <property type="entry name" value="CATION EFFLUX PROTEIN/ ZINC TRANSPORTER"/>
    <property type="match status" value="1"/>
</dbReference>
<feature type="transmembrane region" description="Helical" evidence="9">
    <location>
        <begin position="59"/>
        <end position="78"/>
    </location>
</feature>
<keyword evidence="4 9" id="KW-0812">Transmembrane</keyword>
<dbReference type="InterPro" id="IPR050681">
    <property type="entry name" value="CDF/SLC30A"/>
</dbReference>
<dbReference type="SUPFAM" id="SSF161111">
    <property type="entry name" value="Cation efflux protein transmembrane domain-like"/>
    <property type="match status" value="1"/>
</dbReference>
<feature type="transmembrane region" description="Helical" evidence="9">
    <location>
        <begin position="90"/>
        <end position="112"/>
    </location>
</feature>
<dbReference type="Gene3D" id="1.20.1510.10">
    <property type="entry name" value="Cation efflux protein transmembrane domain"/>
    <property type="match status" value="1"/>
</dbReference>
<dbReference type="InterPro" id="IPR036837">
    <property type="entry name" value="Cation_efflux_CTD_sf"/>
</dbReference>
<dbReference type="InterPro" id="IPR002524">
    <property type="entry name" value="Cation_efflux"/>
</dbReference>
<sequence>MHHQHSHHHPCGHNHGQRQDSGAVNNKLIIALLLTSAVFLAEIIGGYWTHSLALLSDAWHVLTDAGALGLTLLATLQARKASTMQNTYGFHRLEVVAAFINGATLFVISGWVLVEGIRRLWAPPDIRSQEMLIIAVVGLVANLLIALLLNTHAGDNLNVKSAFLHVVGDALASFGVIIGGLLMMRFHWYIADPVISIGISLMLLRSAYYLTRETLHILMEGTPPEVRAEKIIKALQQIPGVKNIHDVHIWSITSGIPSLTMHVIVGAGINYQELLNKCNLILARDFAIIHSTIQLEQECRLAKQITCNLYSSSQGGGTTQHHHHHHKHHSLA</sequence>
<evidence type="ECO:0000256" key="1">
    <source>
        <dbReference type="ARBA" id="ARBA00004141"/>
    </source>
</evidence>
<evidence type="ECO:0000313" key="12">
    <source>
        <dbReference type="EMBL" id="SFR11129.1"/>
    </source>
</evidence>
<evidence type="ECO:0000256" key="6">
    <source>
        <dbReference type="ARBA" id="ARBA00023065"/>
    </source>
</evidence>
<feature type="transmembrane region" description="Helical" evidence="9">
    <location>
        <begin position="28"/>
        <end position="47"/>
    </location>
</feature>
<accession>A0A1I6E044</accession>
<proteinExistence type="inferred from homology"/>
<dbReference type="OrthoDB" id="9809646at2"/>
<evidence type="ECO:0000259" key="11">
    <source>
        <dbReference type="Pfam" id="PF16916"/>
    </source>
</evidence>
<dbReference type="NCBIfam" id="TIGR01297">
    <property type="entry name" value="CDF"/>
    <property type="match status" value="1"/>
</dbReference>
<feature type="domain" description="Cation efflux protein transmembrane" evidence="10">
    <location>
        <begin position="28"/>
        <end position="219"/>
    </location>
</feature>
<keyword evidence="7 9" id="KW-0472">Membrane</keyword>
<feature type="compositionally biased region" description="Basic residues" evidence="8">
    <location>
        <begin position="320"/>
        <end position="332"/>
    </location>
</feature>
<feature type="region of interest" description="Disordered" evidence="8">
    <location>
        <begin position="313"/>
        <end position="332"/>
    </location>
</feature>
<dbReference type="STRING" id="39060.SAMN05660706_12246"/>
<dbReference type="Proteomes" id="UP000199584">
    <property type="component" value="Unassembled WGS sequence"/>
</dbReference>
<feature type="transmembrane region" description="Helical" evidence="9">
    <location>
        <begin position="162"/>
        <end position="182"/>
    </location>
</feature>
<evidence type="ECO:0000256" key="8">
    <source>
        <dbReference type="SAM" id="MobiDB-lite"/>
    </source>
</evidence>
<dbReference type="Pfam" id="PF16916">
    <property type="entry name" value="ZT_dimer"/>
    <property type="match status" value="1"/>
</dbReference>
<feature type="transmembrane region" description="Helical" evidence="9">
    <location>
        <begin position="188"/>
        <end position="210"/>
    </location>
</feature>
<comment type="subcellular location">
    <subcellularLocation>
        <location evidence="1">Membrane</location>
        <topology evidence="1">Multi-pass membrane protein</topology>
    </subcellularLocation>
</comment>